<feature type="transmembrane region" description="Helical" evidence="7">
    <location>
        <begin position="114"/>
        <end position="135"/>
    </location>
</feature>
<dbReference type="InterPro" id="IPR000515">
    <property type="entry name" value="MetI-like"/>
</dbReference>
<keyword evidence="2 7" id="KW-0813">Transport</keyword>
<feature type="domain" description="ABC transmembrane type-1" evidence="8">
    <location>
        <begin position="78"/>
        <end position="267"/>
    </location>
</feature>
<evidence type="ECO:0000256" key="7">
    <source>
        <dbReference type="RuleBase" id="RU363032"/>
    </source>
</evidence>
<dbReference type="RefSeq" id="WP_006862968.1">
    <property type="nucleotide sequence ID" value="NZ_ACCL02000015.1"/>
</dbReference>
<keyword evidence="5 7" id="KW-1133">Transmembrane helix</keyword>
<dbReference type="Proteomes" id="UP000005561">
    <property type="component" value="Unassembled WGS sequence"/>
</dbReference>
<evidence type="ECO:0000259" key="8">
    <source>
        <dbReference type="PROSITE" id="PS50928"/>
    </source>
</evidence>
<evidence type="ECO:0000256" key="2">
    <source>
        <dbReference type="ARBA" id="ARBA00022448"/>
    </source>
</evidence>
<comment type="subcellular location">
    <subcellularLocation>
        <location evidence="1 7">Cell membrane</location>
        <topology evidence="1 7">Multi-pass membrane protein</topology>
    </subcellularLocation>
</comment>
<evidence type="ECO:0000313" key="10">
    <source>
        <dbReference type="Proteomes" id="UP000005561"/>
    </source>
</evidence>
<organism evidence="9 10">
    <name type="scientific">Marvinbryantia formatexigens DSM 14469</name>
    <dbReference type="NCBI Taxonomy" id="478749"/>
    <lineage>
        <taxon>Bacteria</taxon>
        <taxon>Bacillati</taxon>
        <taxon>Bacillota</taxon>
        <taxon>Clostridia</taxon>
        <taxon>Lachnospirales</taxon>
        <taxon>Lachnospiraceae</taxon>
        <taxon>Marvinbryantia</taxon>
    </lineage>
</organism>
<dbReference type="Gene3D" id="1.10.3720.10">
    <property type="entry name" value="MetI-like"/>
    <property type="match status" value="1"/>
</dbReference>
<gene>
    <name evidence="9" type="ORF">BRYFOR_08184</name>
</gene>
<comment type="similarity">
    <text evidence="7">Belongs to the binding-protein-dependent transport system permease family.</text>
</comment>
<keyword evidence="10" id="KW-1185">Reference proteome</keyword>
<evidence type="ECO:0000256" key="6">
    <source>
        <dbReference type="ARBA" id="ARBA00023136"/>
    </source>
</evidence>
<keyword evidence="6 7" id="KW-0472">Membrane</keyword>
<dbReference type="PROSITE" id="PS50928">
    <property type="entry name" value="ABC_TM1"/>
    <property type="match status" value="1"/>
</dbReference>
<feature type="transmembrane region" description="Helical" evidence="7">
    <location>
        <begin position="188"/>
        <end position="210"/>
    </location>
</feature>
<dbReference type="CDD" id="cd06261">
    <property type="entry name" value="TM_PBP2"/>
    <property type="match status" value="1"/>
</dbReference>
<accession>C6LHS0</accession>
<dbReference type="InterPro" id="IPR035906">
    <property type="entry name" value="MetI-like_sf"/>
</dbReference>
<keyword evidence="3" id="KW-1003">Cell membrane</keyword>
<feature type="transmembrane region" description="Helical" evidence="7">
    <location>
        <begin position="77"/>
        <end position="102"/>
    </location>
</feature>
<dbReference type="OrthoDB" id="9787837at2"/>
<comment type="caution">
    <text evidence="9">The sequence shown here is derived from an EMBL/GenBank/DDBJ whole genome shotgun (WGS) entry which is preliminary data.</text>
</comment>
<feature type="transmembrane region" description="Helical" evidence="7">
    <location>
        <begin position="147"/>
        <end position="167"/>
    </location>
</feature>
<dbReference type="eggNOG" id="COG0395">
    <property type="taxonomic scope" value="Bacteria"/>
</dbReference>
<evidence type="ECO:0000256" key="4">
    <source>
        <dbReference type="ARBA" id="ARBA00022692"/>
    </source>
</evidence>
<dbReference type="AlphaFoldDB" id="C6LHS0"/>
<evidence type="ECO:0000256" key="1">
    <source>
        <dbReference type="ARBA" id="ARBA00004651"/>
    </source>
</evidence>
<name>C6LHS0_9FIRM</name>
<evidence type="ECO:0000256" key="3">
    <source>
        <dbReference type="ARBA" id="ARBA00022475"/>
    </source>
</evidence>
<proteinExistence type="inferred from homology"/>
<dbReference type="STRING" id="168384.SAMN05660368_02529"/>
<reference evidence="9" key="1">
    <citation type="submission" date="2009-07" db="EMBL/GenBank/DDBJ databases">
        <authorList>
            <person name="Weinstock G."/>
            <person name="Sodergren E."/>
            <person name="Clifton S."/>
            <person name="Fulton L."/>
            <person name="Fulton B."/>
            <person name="Courtney L."/>
            <person name="Fronick C."/>
            <person name="Harrison M."/>
            <person name="Strong C."/>
            <person name="Farmer C."/>
            <person name="Delahaunty K."/>
            <person name="Markovic C."/>
            <person name="Hall O."/>
            <person name="Minx P."/>
            <person name="Tomlinson C."/>
            <person name="Mitreva M."/>
            <person name="Nelson J."/>
            <person name="Hou S."/>
            <person name="Wollam A."/>
            <person name="Pepin K.H."/>
            <person name="Johnson M."/>
            <person name="Bhonagiri V."/>
            <person name="Nash W.E."/>
            <person name="Warren W."/>
            <person name="Chinwalla A."/>
            <person name="Mardis E.R."/>
            <person name="Wilson R.K."/>
        </authorList>
    </citation>
    <scope>NUCLEOTIDE SEQUENCE [LARGE SCALE GENOMIC DNA]</scope>
    <source>
        <strain evidence="9">DSM 14469</strain>
    </source>
</reference>
<dbReference type="Pfam" id="PF00528">
    <property type="entry name" value="BPD_transp_1"/>
    <property type="match status" value="1"/>
</dbReference>
<evidence type="ECO:0000313" key="9">
    <source>
        <dbReference type="EMBL" id="EET59810.1"/>
    </source>
</evidence>
<dbReference type="GO" id="GO:0055085">
    <property type="term" value="P:transmembrane transport"/>
    <property type="evidence" value="ECO:0007669"/>
    <property type="project" value="InterPro"/>
</dbReference>
<dbReference type="EMBL" id="ACCL02000015">
    <property type="protein sequence ID" value="EET59810.1"/>
    <property type="molecule type" value="Genomic_DNA"/>
</dbReference>
<dbReference type="SUPFAM" id="SSF161098">
    <property type="entry name" value="MetI-like"/>
    <property type="match status" value="1"/>
</dbReference>
<keyword evidence="4 7" id="KW-0812">Transmembrane</keyword>
<dbReference type="PANTHER" id="PTHR43744:SF12">
    <property type="entry name" value="ABC TRANSPORTER PERMEASE PROTEIN MG189-RELATED"/>
    <property type="match status" value="1"/>
</dbReference>
<dbReference type="GO" id="GO:0005886">
    <property type="term" value="C:plasma membrane"/>
    <property type="evidence" value="ECO:0007669"/>
    <property type="project" value="UniProtKB-SubCell"/>
</dbReference>
<protein>
    <submittedName>
        <fullName evidence="9">ABC transporter, permease protein</fullName>
    </submittedName>
</protein>
<dbReference type="PANTHER" id="PTHR43744">
    <property type="entry name" value="ABC TRANSPORTER PERMEASE PROTEIN MG189-RELATED-RELATED"/>
    <property type="match status" value="1"/>
</dbReference>
<feature type="transmembrane region" description="Helical" evidence="7">
    <location>
        <begin position="14"/>
        <end position="38"/>
    </location>
</feature>
<sequence>MAKVKVKSRKRKSVGYWALNVVSIFLAAVFIGPILWALAVSFQHEGKAINSVLDWFTGPYTLENYPHIIFNSSVPTWLINSVIIAVIVTALTVIFCAMAAYAIAKIPFKGSGIFFMYFLIGLMVPTEATIVPLFITVNGMNLIDTYAGLILPSIAGSMNLIIMVTFFRNLPNELLEAVRIDGGGELTIFFRIVLPLSKTIIATVCIFAFVGSWNNYLWPLLCAMSDSLFTLPVGIPTFASTYTVDYVAPLTAAMVASLPMIIIYIIFEKQIVAGITSGAVKG</sequence>
<evidence type="ECO:0000256" key="5">
    <source>
        <dbReference type="ARBA" id="ARBA00022989"/>
    </source>
</evidence>
<feature type="transmembrane region" description="Helical" evidence="7">
    <location>
        <begin position="246"/>
        <end position="267"/>
    </location>
</feature>